<feature type="domain" description="Granulins" evidence="5">
    <location>
        <begin position="955"/>
        <end position="968"/>
    </location>
</feature>
<dbReference type="PROSITE" id="PS00799">
    <property type="entry name" value="GRANULINS"/>
    <property type="match status" value="12"/>
</dbReference>
<keyword evidence="3" id="KW-0964">Secreted</keyword>
<proteinExistence type="inferred from homology"/>
<dbReference type="Gene3D" id="2.10.25.160">
    <property type="entry name" value="Granulin"/>
    <property type="match status" value="13"/>
</dbReference>
<feature type="domain" description="Granulins" evidence="5">
    <location>
        <begin position="560"/>
        <end position="573"/>
    </location>
</feature>
<dbReference type="PANTHER" id="PTHR12274">
    <property type="entry name" value="GRANULIN"/>
    <property type="match status" value="1"/>
</dbReference>
<evidence type="ECO:0000259" key="5">
    <source>
        <dbReference type="PROSITE" id="PS00799"/>
    </source>
</evidence>
<dbReference type="InterPro" id="IPR039036">
    <property type="entry name" value="Granulin_fam"/>
</dbReference>
<accession>A0AAV7QB52</accession>
<sequence length="1070" mass="116155">MQKAAPVRKPYFLFHSDSVVTCLANHVTRTVLLSRRSPSSEVSFKESSRLQEPLLSHREQVMWSSLVLWLSLASLGTAVICPDGQSCEAGTRCCHLPGGGYGCCPLSPDVLDALPMVQPGSLKDFSGKFCPNKATCPLEYSCITTPVGLYGCCPWEEAVSCDDGRHCCPQDFLCSADGRSCLRRPVFGLVNAIVCPDGESECPNESTCCEMPDHSWGCCPMPQATCCEDKVHCCPHSSTCDVAHGSCNSPDGEKPMWTKFAARKRASWEDELWENNPENNTPARVLCGDGSSCPDGTTCCKISDKKYGCCPIVDAVCCDDSEHCCPPETECDLSHNKCISETGSSPMLIKTLAQEPHFAKAWPQKEIVRDVKCDDTASCQDGQTCCRLASGEWGCCPLAKAVCCSDHIHCCPSGTTCDTEHEACNTNSESFPWVKKVRAKETSQNIDVQCDSTTYCNQGETCCRTASERWACCPLSQALCCSDHIHCCPNGYTCNLDEGTCVGGEDMVALFSKTPAYVKNIPGRSDIACDDTFSCPDDNTCCRTASGEWGCCPMPKAVCCSDHVHCCPNGYTCNVEQESCVQGGLSVPWFRKDAANVDGPPHSRLVPCDDTASCPDGNTCCKSESGTWACCPLAGAVCCSDHVHCCPHGYTCDVEQGSCIQGNNSIPFLTKIRAHIKEMPHSSIVPCDETFSCPNGNTCCRTASGEWGCCPTEKAVCCSDHAHCCPNGYTCNVEQQSCTRGDEEIPFLLKTQTHVKKVPHIWEVPCDDTSSCQADSTCCRSVSGSWDCCPVEKAVCCTDHVHCCPNGYSCSVEQEVCLRAGYSVPWFTKIPAQVKDTLQDREVRCDDTSSCPDGNTCCRVPSGEWGCCPILKAVCCDDHEHCCPSGYTCDTTQGSCTKGDRSISWLTKRIAPNREVLRSEAVPCDDSHVCAEDSTCCRTTVGTWSCCHLPQAVCCSDHVHCCPYGYTCNVADGTCTEGNKSVRWHSKSVASLKEEAVVACDESTSCPKDSTCCRSDLNEWACCPLLEAVCCVDGRHCCPYGYKCVGDSCEQEKALRWDNKSSRNREMNIL</sequence>
<dbReference type="GO" id="GO:0005576">
    <property type="term" value="C:extracellular region"/>
    <property type="evidence" value="ECO:0007669"/>
    <property type="project" value="UniProtKB-SubCell"/>
</dbReference>
<feature type="domain" description="Granulins" evidence="5">
    <location>
        <begin position="318"/>
        <end position="331"/>
    </location>
</feature>
<evidence type="ECO:0000256" key="3">
    <source>
        <dbReference type="ARBA" id="ARBA00022525"/>
    </source>
</evidence>
<evidence type="ECO:0000313" key="6">
    <source>
        <dbReference type="EMBL" id="KAJ1136420.1"/>
    </source>
</evidence>
<feature type="domain" description="Granulins" evidence="5">
    <location>
        <begin position="797"/>
        <end position="810"/>
    </location>
</feature>
<dbReference type="FunFam" id="2.10.25.160:FF:000001">
    <property type="entry name" value="Granulin precursor"/>
    <property type="match status" value="5"/>
</dbReference>
<evidence type="ECO:0000256" key="2">
    <source>
        <dbReference type="ARBA" id="ARBA00010093"/>
    </source>
</evidence>
<feature type="domain" description="Granulins" evidence="5">
    <location>
        <begin position="639"/>
        <end position="652"/>
    </location>
</feature>
<feature type="domain" description="Granulins" evidence="5">
    <location>
        <begin position="227"/>
        <end position="240"/>
    </location>
</feature>
<keyword evidence="4" id="KW-1015">Disulfide bond</keyword>
<dbReference type="AlphaFoldDB" id="A0AAV7QB52"/>
<feature type="domain" description="Granulins" evidence="5">
    <location>
        <begin position="404"/>
        <end position="417"/>
    </location>
</feature>
<comment type="similarity">
    <text evidence="2">Belongs to the granulin family.</text>
</comment>
<feature type="domain" description="Granulins" evidence="5">
    <location>
        <begin position="161"/>
        <end position="174"/>
    </location>
</feature>
<dbReference type="Pfam" id="PF00396">
    <property type="entry name" value="Granulin"/>
    <property type="match status" value="12"/>
</dbReference>
<dbReference type="InterPro" id="IPR006150">
    <property type="entry name" value="Cys_repeat_1"/>
</dbReference>
<feature type="domain" description="Granulins" evidence="5">
    <location>
        <begin position="876"/>
        <end position="889"/>
    </location>
</feature>
<evidence type="ECO:0000256" key="4">
    <source>
        <dbReference type="ARBA" id="ARBA00023157"/>
    </source>
</evidence>
<feature type="domain" description="Granulins" evidence="5">
    <location>
        <begin position="1031"/>
        <end position="1044"/>
    </location>
</feature>
<comment type="subcellular location">
    <subcellularLocation>
        <location evidence="1">Secreted</location>
    </subcellularLocation>
</comment>
<comment type="caution">
    <text evidence="6">The sequence shown here is derived from an EMBL/GenBank/DDBJ whole genome shotgun (WGS) entry which is preliminary data.</text>
</comment>
<protein>
    <recommendedName>
        <fullName evidence="5">Granulins domain-containing protein</fullName>
    </recommendedName>
</protein>
<dbReference type="SMART" id="SM00289">
    <property type="entry name" value="WR1"/>
    <property type="match status" value="6"/>
</dbReference>
<dbReference type="Proteomes" id="UP001066276">
    <property type="component" value="Chromosome 6"/>
</dbReference>
<organism evidence="6 7">
    <name type="scientific">Pleurodeles waltl</name>
    <name type="common">Iberian ribbed newt</name>
    <dbReference type="NCBI Taxonomy" id="8319"/>
    <lineage>
        <taxon>Eukaryota</taxon>
        <taxon>Metazoa</taxon>
        <taxon>Chordata</taxon>
        <taxon>Craniata</taxon>
        <taxon>Vertebrata</taxon>
        <taxon>Euteleostomi</taxon>
        <taxon>Amphibia</taxon>
        <taxon>Batrachia</taxon>
        <taxon>Caudata</taxon>
        <taxon>Salamandroidea</taxon>
        <taxon>Salamandridae</taxon>
        <taxon>Pleurodelinae</taxon>
        <taxon>Pleurodeles</taxon>
    </lineage>
</organism>
<dbReference type="EMBL" id="JANPWB010000010">
    <property type="protein sequence ID" value="KAJ1136420.1"/>
    <property type="molecule type" value="Genomic_DNA"/>
</dbReference>
<gene>
    <name evidence="6" type="ORF">NDU88_002837</name>
</gene>
<dbReference type="InterPro" id="IPR037277">
    <property type="entry name" value="Granulin_sf"/>
</dbReference>
<name>A0AAV7QB52_PLEWA</name>
<feature type="domain" description="Granulins" evidence="5">
    <location>
        <begin position="481"/>
        <end position="494"/>
    </location>
</feature>
<dbReference type="SMART" id="SM00277">
    <property type="entry name" value="GRAN"/>
    <property type="match status" value="12"/>
</dbReference>
<dbReference type="InterPro" id="IPR000118">
    <property type="entry name" value="Granulin"/>
</dbReference>
<reference evidence="6" key="1">
    <citation type="journal article" date="2022" name="bioRxiv">
        <title>Sequencing and chromosome-scale assembly of the giantPleurodeles waltlgenome.</title>
        <authorList>
            <person name="Brown T."/>
            <person name="Elewa A."/>
            <person name="Iarovenko S."/>
            <person name="Subramanian E."/>
            <person name="Araus A.J."/>
            <person name="Petzold A."/>
            <person name="Susuki M."/>
            <person name="Suzuki K.-i.T."/>
            <person name="Hayashi T."/>
            <person name="Toyoda A."/>
            <person name="Oliveira C."/>
            <person name="Osipova E."/>
            <person name="Leigh N.D."/>
            <person name="Simon A."/>
            <person name="Yun M.H."/>
        </authorList>
    </citation>
    <scope>NUCLEOTIDE SEQUENCE</scope>
    <source>
        <strain evidence="6">20211129_DDA</strain>
        <tissue evidence="6">Liver</tissue>
    </source>
</reference>
<dbReference type="SUPFAM" id="SSF57277">
    <property type="entry name" value="Granulin repeat"/>
    <property type="match status" value="12"/>
</dbReference>
<evidence type="ECO:0000256" key="1">
    <source>
        <dbReference type="ARBA" id="ARBA00004613"/>
    </source>
</evidence>
<keyword evidence="7" id="KW-1185">Reference proteome</keyword>
<evidence type="ECO:0000313" key="7">
    <source>
        <dbReference type="Proteomes" id="UP001066276"/>
    </source>
</evidence>
<feature type="domain" description="Granulins" evidence="5">
    <location>
        <begin position="718"/>
        <end position="731"/>
    </location>
</feature>
<dbReference type="PANTHER" id="PTHR12274:SF3">
    <property type="entry name" value="PROGRANULIN"/>
    <property type="match status" value="1"/>
</dbReference>